<dbReference type="Gene3D" id="3.40.190.10">
    <property type="entry name" value="Periplasmic binding protein-like II"/>
    <property type="match status" value="1"/>
</dbReference>
<evidence type="ECO:0000313" key="2">
    <source>
        <dbReference type="EMBL" id="TRW43193.1"/>
    </source>
</evidence>
<dbReference type="SUPFAM" id="SSF53850">
    <property type="entry name" value="Periplasmic binding protein-like II"/>
    <property type="match status" value="1"/>
</dbReference>
<dbReference type="InterPro" id="IPR050490">
    <property type="entry name" value="Bact_solute-bd_prot1"/>
</dbReference>
<dbReference type="PROSITE" id="PS51257">
    <property type="entry name" value="PROKAR_LIPOPROTEIN"/>
    <property type="match status" value="1"/>
</dbReference>
<comment type="caution">
    <text evidence="2">The sequence shown here is derived from an EMBL/GenBank/DDBJ whole genome shotgun (WGS) entry which is preliminary data.</text>
</comment>
<dbReference type="InterPro" id="IPR006059">
    <property type="entry name" value="SBP"/>
</dbReference>
<dbReference type="Pfam" id="PF01547">
    <property type="entry name" value="SBP_bac_1"/>
    <property type="match status" value="1"/>
</dbReference>
<proteinExistence type="predicted"/>
<organism evidence="2 3">
    <name type="scientific">Georgenia yuyongxinii</name>
    <dbReference type="NCBI Taxonomy" id="2589797"/>
    <lineage>
        <taxon>Bacteria</taxon>
        <taxon>Bacillati</taxon>
        <taxon>Actinomycetota</taxon>
        <taxon>Actinomycetes</taxon>
        <taxon>Micrococcales</taxon>
        <taxon>Bogoriellaceae</taxon>
        <taxon>Georgenia</taxon>
    </lineage>
</organism>
<keyword evidence="1" id="KW-0732">Signal</keyword>
<dbReference type="InterPro" id="IPR006311">
    <property type="entry name" value="TAT_signal"/>
</dbReference>
<evidence type="ECO:0000313" key="3">
    <source>
        <dbReference type="Proteomes" id="UP000318693"/>
    </source>
</evidence>
<gene>
    <name evidence="2" type="ORF">FJ693_18635</name>
</gene>
<evidence type="ECO:0000256" key="1">
    <source>
        <dbReference type="SAM" id="SignalP"/>
    </source>
</evidence>
<feature type="signal peptide" evidence="1">
    <location>
        <begin position="1"/>
        <end position="23"/>
    </location>
</feature>
<protein>
    <submittedName>
        <fullName evidence="2">Extracellular solute-binding protein</fullName>
    </submittedName>
</protein>
<accession>A0A552WL49</accession>
<keyword evidence="3" id="KW-1185">Reference proteome</keyword>
<dbReference type="PROSITE" id="PS51318">
    <property type="entry name" value="TAT"/>
    <property type="match status" value="1"/>
</dbReference>
<name>A0A552WL49_9MICO</name>
<dbReference type="Proteomes" id="UP000318693">
    <property type="component" value="Unassembled WGS sequence"/>
</dbReference>
<dbReference type="EMBL" id="VJXR01000097">
    <property type="protein sequence ID" value="TRW43193.1"/>
    <property type="molecule type" value="Genomic_DNA"/>
</dbReference>
<dbReference type="AlphaFoldDB" id="A0A552WL49"/>
<dbReference type="PANTHER" id="PTHR43649:SF12">
    <property type="entry name" value="DIACETYLCHITOBIOSE BINDING PROTEIN DASA"/>
    <property type="match status" value="1"/>
</dbReference>
<feature type="chain" id="PRO_5039564826" evidence="1">
    <location>
        <begin position="24"/>
        <end position="440"/>
    </location>
</feature>
<dbReference type="RefSeq" id="WP_143419944.1">
    <property type="nucleotide sequence ID" value="NZ_VJXR01000097.1"/>
</dbReference>
<sequence>MATLSRRDFLALGAVAGAGALLAACGNAVPLAATGPPLDGGYDGPPVTLEYWNGFTGGDGPAMRQLVTDFNNSQDLITVRMNVVQWAQYYQRVVAAVHAGQGPDVGAMHVEQLATQAVRRSISPIDDVVSELGLSPEEYPTDVWEAGMYDGKRYGIPLDVHSLGSYANTALLEKGGLSGEPGTGEELESALTTLVGAGVETPFWMPNRWPAHLMFLSLLWQFGGEPYATDGSAATFDSDAGVQALTWMRSQIDNKFSPPNVAQDSQYTAFKNGEGAFTWDGIWQINDLGSTAPDLAWSLAPVPTIGTEPAVWANSHQLVMFRSRQPDDDRLVASKTFIRFLIENSASWAAAGMIPARSQARESKDFLASPQAAVAEAIPSMRFLPPIPALGEVQAQTLETAVSNAILGVDEPQAALAAAAEQASALMQANLAKFARGEAL</sequence>
<reference evidence="2 3" key="1">
    <citation type="submission" date="2019-07" db="EMBL/GenBank/DDBJ databases">
        <title>Georgenia wutianyii sp. nov. and Georgenia *** sp. nov. isolated from plateau pika (Ochotona curzoniae) in the Qinghai-Tibet plateau of China.</title>
        <authorList>
            <person name="Tian Z."/>
        </authorList>
    </citation>
    <scope>NUCLEOTIDE SEQUENCE [LARGE SCALE GENOMIC DNA]</scope>
    <source>
        <strain evidence="2 3">Z446</strain>
    </source>
</reference>
<dbReference type="PANTHER" id="PTHR43649">
    <property type="entry name" value="ARABINOSE-BINDING PROTEIN-RELATED"/>
    <property type="match status" value="1"/>
</dbReference>